<keyword evidence="11" id="KW-0234">DNA repair</keyword>
<evidence type="ECO:0000256" key="7">
    <source>
        <dbReference type="ARBA" id="ARBA00022763"/>
    </source>
</evidence>
<dbReference type="InterPro" id="IPR005273">
    <property type="entry name" value="Ura-DNA_glyco_family4"/>
</dbReference>
<accession>A0A2K3V1S7</accession>
<keyword evidence="7" id="KW-0227">DNA damage</keyword>
<evidence type="ECO:0000256" key="11">
    <source>
        <dbReference type="ARBA" id="ARBA00023204"/>
    </source>
</evidence>
<dbReference type="InterPro" id="IPR051536">
    <property type="entry name" value="UDG_Type-4/5"/>
</dbReference>
<evidence type="ECO:0000256" key="4">
    <source>
        <dbReference type="ARBA" id="ARBA00019403"/>
    </source>
</evidence>
<dbReference type="EC" id="3.2.2.27" evidence="3"/>
<keyword evidence="9" id="KW-0408">Iron</keyword>
<evidence type="ECO:0000256" key="12">
    <source>
        <dbReference type="SAM" id="MobiDB-lite"/>
    </source>
</evidence>
<evidence type="ECO:0000313" key="14">
    <source>
        <dbReference type="EMBL" id="PNY82728.1"/>
    </source>
</evidence>
<sequence>MTDPTAGLAALEAQARGCVACPLRQGCSQVVVAEGRADAPLLIIGEGPGGTEDRTGRPFVGQGGQLLDLILAAAGIRRDEAYITNIVKCRPPGNRDPQPLETETCTALWLEPQLRHLRPRVILSLGNTPTSYLLGTRAGITRLRGQWFPFRHDDAQGGEYSAWLMPMLHPAYLLRHDSRVPGGPKSLTWRDIREAAAVLRGEKGPDGFGSLAPADMQGQPGLF</sequence>
<dbReference type="SMART" id="SM00987">
    <property type="entry name" value="UreE_C"/>
    <property type="match status" value="1"/>
</dbReference>
<feature type="domain" description="Uracil-DNA glycosylase-like" evidence="13">
    <location>
        <begin position="32"/>
        <end position="193"/>
    </location>
</feature>
<keyword evidence="6" id="KW-0479">Metal-binding</keyword>
<dbReference type="NCBIfam" id="TIGR00758">
    <property type="entry name" value="UDG_fam4"/>
    <property type="match status" value="1"/>
</dbReference>
<dbReference type="InterPro" id="IPR005122">
    <property type="entry name" value="Uracil-DNA_glycosylase-like"/>
</dbReference>
<evidence type="ECO:0000256" key="9">
    <source>
        <dbReference type="ARBA" id="ARBA00023004"/>
    </source>
</evidence>
<comment type="similarity">
    <text evidence="2">Belongs to the uracil-DNA glycosylase (UDG) superfamily. Type 4 (UDGa) family.</text>
</comment>
<dbReference type="GO" id="GO:0006281">
    <property type="term" value="P:DNA repair"/>
    <property type="evidence" value="ECO:0007669"/>
    <property type="project" value="UniProtKB-KW"/>
</dbReference>
<keyword evidence="15" id="KW-1185">Reference proteome</keyword>
<evidence type="ECO:0000259" key="13">
    <source>
        <dbReference type="SMART" id="SM00986"/>
    </source>
</evidence>
<dbReference type="Gene3D" id="3.40.470.10">
    <property type="entry name" value="Uracil-DNA glycosylase-like domain"/>
    <property type="match status" value="1"/>
</dbReference>
<evidence type="ECO:0000256" key="6">
    <source>
        <dbReference type="ARBA" id="ARBA00022723"/>
    </source>
</evidence>
<keyword evidence="5" id="KW-0004">4Fe-4S</keyword>
<dbReference type="EMBL" id="PPPD01000001">
    <property type="protein sequence ID" value="PNY82728.1"/>
    <property type="molecule type" value="Genomic_DNA"/>
</dbReference>
<dbReference type="SMART" id="SM00986">
    <property type="entry name" value="UDG"/>
    <property type="match status" value="1"/>
</dbReference>
<dbReference type="RefSeq" id="WP_103313161.1">
    <property type="nucleotide sequence ID" value="NZ_PPPD01000001.1"/>
</dbReference>
<name>A0A2K3V1S7_9DEIO</name>
<dbReference type="AlphaFoldDB" id="A0A2K3V1S7"/>
<proteinExistence type="inferred from homology"/>
<dbReference type="GO" id="GO:0004844">
    <property type="term" value="F:uracil DNA N-glycosylase activity"/>
    <property type="evidence" value="ECO:0007669"/>
    <property type="project" value="UniProtKB-EC"/>
</dbReference>
<evidence type="ECO:0000256" key="1">
    <source>
        <dbReference type="ARBA" id="ARBA00001400"/>
    </source>
</evidence>
<evidence type="ECO:0000256" key="3">
    <source>
        <dbReference type="ARBA" id="ARBA00012030"/>
    </source>
</evidence>
<dbReference type="InterPro" id="IPR036895">
    <property type="entry name" value="Uracil-DNA_glycosylase-like_sf"/>
</dbReference>
<dbReference type="SUPFAM" id="SSF52141">
    <property type="entry name" value="Uracil-DNA glycosylase-like"/>
    <property type="match status" value="1"/>
</dbReference>
<dbReference type="CDD" id="cd10030">
    <property type="entry name" value="UDG-F4_TTUDGA_SPO1dp_like"/>
    <property type="match status" value="1"/>
</dbReference>
<dbReference type="Proteomes" id="UP000236379">
    <property type="component" value="Unassembled WGS sequence"/>
</dbReference>
<dbReference type="OrthoDB" id="5290748at2"/>
<evidence type="ECO:0000256" key="8">
    <source>
        <dbReference type="ARBA" id="ARBA00022801"/>
    </source>
</evidence>
<evidence type="ECO:0000256" key="2">
    <source>
        <dbReference type="ARBA" id="ARBA00006521"/>
    </source>
</evidence>
<reference evidence="14 15" key="1">
    <citation type="submission" date="2018-01" db="EMBL/GenBank/DDBJ databases">
        <title>Deinococcus koreensis sp. nov., a radiation-resistant bacterium isolated from river water.</title>
        <authorList>
            <person name="Choi A."/>
        </authorList>
    </citation>
    <scope>NUCLEOTIDE SEQUENCE [LARGE SCALE GENOMIC DNA]</scope>
    <source>
        <strain evidence="14 15">SJW1-2</strain>
    </source>
</reference>
<evidence type="ECO:0000256" key="5">
    <source>
        <dbReference type="ARBA" id="ARBA00022485"/>
    </source>
</evidence>
<keyword evidence="8" id="KW-0378">Hydrolase</keyword>
<organism evidence="14 15">
    <name type="scientific">Deinococcus koreensis</name>
    <dbReference type="NCBI Taxonomy" id="2054903"/>
    <lineage>
        <taxon>Bacteria</taxon>
        <taxon>Thermotogati</taxon>
        <taxon>Deinococcota</taxon>
        <taxon>Deinococci</taxon>
        <taxon>Deinococcales</taxon>
        <taxon>Deinococcaceae</taxon>
        <taxon>Deinococcus</taxon>
    </lineage>
</organism>
<dbReference type="PANTHER" id="PTHR33693:SF1">
    <property type="entry name" value="TYPE-4 URACIL-DNA GLYCOSYLASE"/>
    <property type="match status" value="1"/>
</dbReference>
<dbReference type="GO" id="GO:0046872">
    <property type="term" value="F:metal ion binding"/>
    <property type="evidence" value="ECO:0007669"/>
    <property type="project" value="UniProtKB-KW"/>
</dbReference>
<comment type="catalytic activity">
    <reaction evidence="1">
        <text>Hydrolyzes single-stranded DNA or mismatched double-stranded DNA and polynucleotides, releasing free uracil.</text>
        <dbReference type="EC" id="3.2.2.27"/>
    </reaction>
</comment>
<feature type="region of interest" description="Disordered" evidence="12">
    <location>
        <begin position="204"/>
        <end position="223"/>
    </location>
</feature>
<dbReference type="PANTHER" id="PTHR33693">
    <property type="entry name" value="TYPE-5 URACIL-DNA GLYCOSYLASE"/>
    <property type="match status" value="1"/>
</dbReference>
<protein>
    <recommendedName>
        <fullName evidence="4">Type-4 uracil-DNA glycosylase</fullName>
        <ecNumber evidence="3">3.2.2.27</ecNumber>
    </recommendedName>
</protein>
<evidence type="ECO:0000313" key="15">
    <source>
        <dbReference type="Proteomes" id="UP000236379"/>
    </source>
</evidence>
<dbReference type="GO" id="GO:0051539">
    <property type="term" value="F:4 iron, 4 sulfur cluster binding"/>
    <property type="evidence" value="ECO:0007669"/>
    <property type="project" value="UniProtKB-KW"/>
</dbReference>
<gene>
    <name evidence="14" type="ORF">CVO96_16430</name>
</gene>
<dbReference type="Pfam" id="PF03167">
    <property type="entry name" value="UDG"/>
    <property type="match status" value="1"/>
</dbReference>
<comment type="caution">
    <text evidence="14">The sequence shown here is derived from an EMBL/GenBank/DDBJ whole genome shotgun (WGS) entry which is preliminary data.</text>
</comment>
<keyword evidence="10" id="KW-0411">Iron-sulfur</keyword>
<evidence type="ECO:0000256" key="10">
    <source>
        <dbReference type="ARBA" id="ARBA00023014"/>
    </source>
</evidence>